<dbReference type="FunFam" id="3.30.70.270:FF:000001">
    <property type="entry name" value="Diguanylate cyclase domain protein"/>
    <property type="match status" value="1"/>
</dbReference>
<dbReference type="PANTHER" id="PTHR45138">
    <property type="entry name" value="REGULATORY COMPONENTS OF SENSORY TRANSDUCTION SYSTEM"/>
    <property type="match status" value="1"/>
</dbReference>
<keyword evidence="5" id="KW-1185">Reference proteome</keyword>
<sequence length="143" mass="15754">MIDIDHFKSVNDRWGHAVGDQVLRQFAERISRNVRGIDLAARYGGEEFVILMPDTDLTTATNIARRLNEVTYAEVFHLSGGEQVKISASIGIAALESFEEDCLTVLERADMALYEAKQNGRNCVIAKGEGHSGPGVSKVSLFR</sequence>
<dbReference type="EC" id="2.7.7.65" evidence="1"/>
<evidence type="ECO:0000313" key="5">
    <source>
        <dbReference type="Proteomes" id="UP000298714"/>
    </source>
</evidence>
<organism evidence="4 5">
    <name type="scientific">Hankyongella ginsenosidimutans</name>
    <dbReference type="NCBI Taxonomy" id="1763828"/>
    <lineage>
        <taxon>Bacteria</taxon>
        <taxon>Pseudomonadati</taxon>
        <taxon>Pseudomonadota</taxon>
        <taxon>Alphaproteobacteria</taxon>
        <taxon>Sphingomonadales</taxon>
        <taxon>Sphingomonadaceae</taxon>
        <taxon>Hankyongella</taxon>
    </lineage>
</organism>
<dbReference type="InterPro" id="IPR050469">
    <property type="entry name" value="Diguanylate_Cyclase"/>
</dbReference>
<dbReference type="InterPro" id="IPR029787">
    <property type="entry name" value="Nucleotide_cyclase"/>
</dbReference>
<dbReference type="PANTHER" id="PTHR45138:SF9">
    <property type="entry name" value="DIGUANYLATE CYCLASE DGCM-RELATED"/>
    <property type="match status" value="1"/>
</dbReference>
<dbReference type="GO" id="GO:0052621">
    <property type="term" value="F:diguanylate cyclase activity"/>
    <property type="evidence" value="ECO:0007669"/>
    <property type="project" value="UniProtKB-EC"/>
</dbReference>
<dbReference type="Pfam" id="PF00990">
    <property type="entry name" value="GGDEF"/>
    <property type="match status" value="1"/>
</dbReference>
<dbReference type="NCBIfam" id="TIGR00254">
    <property type="entry name" value="GGDEF"/>
    <property type="match status" value="1"/>
</dbReference>
<gene>
    <name evidence="4" type="ORF">E6W36_02940</name>
</gene>
<dbReference type="InterPro" id="IPR043128">
    <property type="entry name" value="Rev_trsase/Diguanyl_cyclase"/>
</dbReference>
<evidence type="ECO:0000259" key="3">
    <source>
        <dbReference type="PROSITE" id="PS50887"/>
    </source>
</evidence>
<dbReference type="PROSITE" id="PS50887">
    <property type="entry name" value="GGDEF"/>
    <property type="match status" value="1"/>
</dbReference>
<protein>
    <recommendedName>
        <fullName evidence="1">diguanylate cyclase</fullName>
        <ecNumber evidence="1">2.7.7.65</ecNumber>
    </recommendedName>
</protein>
<proteinExistence type="predicted"/>
<dbReference type="InterPro" id="IPR000160">
    <property type="entry name" value="GGDEF_dom"/>
</dbReference>
<dbReference type="SMART" id="SM00267">
    <property type="entry name" value="GGDEF"/>
    <property type="match status" value="1"/>
</dbReference>
<dbReference type="AlphaFoldDB" id="A0A4D7C5J8"/>
<dbReference type="Gene3D" id="3.30.70.270">
    <property type="match status" value="1"/>
</dbReference>
<evidence type="ECO:0000256" key="1">
    <source>
        <dbReference type="ARBA" id="ARBA00012528"/>
    </source>
</evidence>
<dbReference type="Proteomes" id="UP000298714">
    <property type="component" value="Chromosome"/>
</dbReference>
<dbReference type="EMBL" id="CP039704">
    <property type="protein sequence ID" value="QCI78930.1"/>
    <property type="molecule type" value="Genomic_DNA"/>
</dbReference>
<dbReference type="SUPFAM" id="SSF55073">
    <property type="entry name" value="Nucleotide cyclase"/>
    <property type="match status" value="1"/>
</dbReference>
<dbReference type="KEGG" id="hgn:E6W36_02940"/>
<evidence type="ECO:0000256" key="2">
    <source>
        <dbReference type="ARBA" id="ARBA00034247"/>
    </source>
</evidence>
<name>A0A4D7C5J8_9SPHN</name>
<feature type="domain" description="GGDEF" evidence="3">
    <location>
        <begin position="1"/>
        <end position="129"/>
    </location>
</feature>
<reference evidence="5" key="1">
    <citation type="submission" date="2019-04" db="EMBL/GenBank/DDBJ databases">
        <title>Complete genome sequence of Sphingomonas sp. W1-2-3.</title>
        <authorList>
            <person name="Im W.T."/>
        </authorList>
    </citation>
    <scope>NUCLEOTIDE SEQUENCE [LARGE SCALE GENOMIC DNA]</scope>
    <source>
        <strain evidence="5">W1-2-3</strain>
    </source>
</reference>
<evidence type="ECO:0000313" key="4">
    <source>
        <dbReference type="EMBL" id="QCI78930.1"/>
    </source>
</evidence>
<dbReference type="CDD" id="cd01949">
    <property type="entry name" value="GGDEF"/>
    <property type="match status" value="1"/>
</dbReference>
<comment type="catalytic activity">
    <reaction evidence="2">
        <text>2 GTP = 3',3'-c-di-GMP + 2 diphosphate</text>
        <dbReference type="Rhea" id="RHEA:24898"/>
        <dbReference type="ChEBI" id="CHEBI:33019"/>
        <dbReference type="ChEBI" id="CHEBI:37565"/>
        <dbReference type="ChEBI" id="CHEBI:58805"/>
        <dbReference type="EC" id="2.7.7.65"/>
    </reaction>
</comment>
<accession>A0A4D7C5J8</accession>